<dbReference type="AlphaFoldDB" id="A0A2A5SXW2"/>
<evidence type="ECO:0000313" key="1">
    <source>
        <dbReference type="EMBL" id="PCS20770.1"/>
    </source>
</evidence>
<dbReference type="Proteomes" id="UP000218711">
    <property type="component" value="Unassembled WGS sequence"/>
</dbReference>
<protein>
    <recommendedName>
        <fullName evidence="3">DUF2969 domain-containing protein</fullName>
    </recommendedName>
</protein>
<dbReference type="EMBL" id="JXKC01000001">
    <property type="protein sequence ID" value="PCS20770.1"/>
    <property type="molecule type" value="Genomic_DNA"/>
</dbReference>
<gene>
    <name evidence="1" type="ORF">RU92_GL000418</name>
</gene>
<organism evidence="1 2">
    <name type="scientific">Lactococcus cremoris subsp. tructae</name>
    <dbReference type="NCBI Taxonomy" id="542833"/>
    <lineage>
        <taxon>Bacteria</taxon>
        <taxon>Bacillati</taxon>
        <taxon>Bacillota</taxon>
        <taxon>Bacilli</taxon>
        <taxon>Lactobacillales</taxon>
        <taxon>Streptococcaceae</taxon>
        <taxon>Lactococcus</taxon>
    </lineage>
</organism>
<dbReference type="Pfam" id="PF11184">
    <property type="entry name" value="DUF2969"/>
    <property type="match status" value="1"/>
</dbReference>
<comment type="caution">
    <text evidence="1">The sequence shown here is derived from an EMBL/GenBank/DDBJ whole genome shotgun (WGS) entry which is preliminary data.</text>
</comment>
<dbReference type="InterPro" id="IPR021351">
    <property type="entry name" value="DUF2969"/>
</dbReference>
<name>A0A2A5SXW2_LACLC</name>
<evidence type="ECO:0000313" key="2">
    <source>
        <dbReference type="Proteomes" id="UP000218711"/>
    </source>
</evidence>
<accession>A0A2A5SXW2</accession>
<evidence type="ECO:0008006" key="3">
    <source>
        <dbReference type="Google" id="ProtNLM"/>
    </source>
</evidence>
<reference evidence="1 2" key="1">
    <citation type="submission" date="2014-12" db="EMBL/GenBank/DDBJ databases">
        <title>Draft genome sequences of 10 type strains of Lactococcus.</title>
        <authorList>
            <person name="Sun Z."/>
            <person name="Zhong Z."/>
            <person name="Liu W."/>
            <person name="Zhang W."/>
            <person name="Zhang H."/>
        </authorList>
    </citation>
    <scope>NUCLEOTIDE SEQUENCE [LARGE SCALE GENOMIC DNA]</scope>
    <source>
        <strain evidence="1 2">DSM 21502</strain>
    </source>
</reference>
<sequence>MEILLVKLCYSPTFAGKSVSNVNVTNWLKNAMIEKENFQKSKIKHLEIELKKNDKEFEMSKKKDTELEIIDTADGAVIKSGKKTIAEIKEKSGNFVVSLSGKEIATVSSFEAALEEAIKEYNLSI</sequence>
<proteinExistence type="predicted"/>